<evidence type="ECO:0000259" key="3">
    <source>
        <dbReference type="PROSITE" id="PS50893"/>
    </source>
</evidence>
<dbReference type="InterPro" id="IPR017871">
    <property type="entry name" value="ABC_transporter-like_CS"/>
</dbReference>
<evidence type="ECO:0000256" key="2">
    <source>
        <dbReference type="ARBA" id="ARBA00022840"/>
    </source>
</evidence>
<dbReference type="Gene3D" id="3.40.50.300">
    <property type="entry name" value="P-loop containing nucleotide triphosphate hydrolases"/>
    <property type="match status" value="1"/>
</dbReference>
<evidence type="ECO:0000313" key="4">
    <source>
        <dbReference type="EMBL" id="QYN52026.1"/>
    </source>
</evidence>
<dbReference type="SMART" id="SM00382">
    <property type="entry name" value="AAA"/>
    <property type="match status" value="1"/>
</dbReference>
<dbReference type="InterPro" id="IPR003439">
    <property type="entry name" value="ABC_transporter-like_ATP-bd"/>
</dbReference>
<reference evidence="4 5" key="1">
    <citation type="submission" date="2020-01" db="EMBL/GenBank/DDBJ databases">
        <title>Vast differences in strain-level diversity in the gut microbiota of two closely related honey bee species.</title>
        <authorList>
            <person name="Ellegaard K.M."/>
            <person name="Suenami S."/>
            <person name="Miyazaki R."/>
            <person name="Engel P."/>
        </authorList>
    </citation>
    <scope>NUCLEOTIDE SEQUENCE [LARGE SCALE GENOMIC DNA]</scope>
    <source>
        <strain evidence="4 5">ESL0416</strain>
    </source>
</reference>
<dbReference type="Proteomes" id="UP000826550">
    <property type="component" value="Chromosome"/>
</dbReference>
<name>A0ABX8W2X3_9LACO</name>
<evidence type="ECO:0000313" key="5">
    <source>
        <dbReference type="Proteomes" id="UP000826550"/>
    </source>
</evidence>
<dbReference type="PROSITE" id="PS50893">
    <property type="entry name" value="ABC_TRANSPORTER_2"/>
    <property type="match status" value="1"/>
</dbReference>
<accession>A0ABX8W2X3</accession>
<dbReference type="SUPFAM" id="SSF52540">
    <property type="entry name" value="P-loop containing nucleoside triphosphate hydrolases"/>
    <property type="match status" value="1"/>
</dbReference>
<dbReference type="InterPro" id="IPR003593">
    <property type="entry name" value="AAA+_ATPase"/>
</dbReference>
<dbReference type="PANTHER" id="PTHR43158:SF7">
    <property type="entry name" value="ABC TRANSPORTER, ATP-BINDING PROTEIN"/>
    <property type="match status" value="1"/>
</dbReference>
<evidence type="ECO:0000256" key="1">
    <source>
        <dbReference type="ARBA" id="ARBA00022741"/>
    </source>
</evidence>
<gene>
    <name evidence="4" type="ORF">GYM71_00690</name>
</gene>
<proteinExistence type="predicted"/>
<sequence>MLEVNNLAIKTRQPILHDFNYQFLPGQFYQIAAENGLGKTSFLRAITDLIPIATGKILLDGKSYSQNKEKVFFFESSDWLNPNLNSLDYLKFVKKMWNSSASLTAEMEFLGVQDYAKVPIKKYSLGMKQKLLVAMYFVSDAEYYLMDEITNGLDEKSRNQLYDRLSQEVIKKNKCIIMTSHYSSELRIVNSHRLVLDKQMMREVPE</sequence>
<dbReference type="PANTHER" id="PTHR43158">
    <property type="entry name" value="SKFA PEPTIDE EXPORT ATP-BINDING PROTEIN SKFE"/>
    <property type="match status" value="1"/>
</dbReference>
<dbReference type="InterPro" id="IPR027417">
    <property type="entry name" value="P-loop_NTPase"/>
</dbReference>
<protein>
    <submittedName>
        <fullName evidence="4">ABC transporter ATP-binding protein</fullName>
    </submittedName>
</protein>
<keyword evidence="1" id="KW-0547">Nucleotide-binding</keyword>
<keyword evidence="5" id="KW-1185">Reference proteome</keyword>
<organism evidence="4 5">
    <name type="scientific">Lactobacillus panisapium</name>
    <dbReference type="NCBI Taxonomy" id="2012495"/>
    <lineage>
        <taxon>Bacteria</taxon>
        <taxon>Bacillati</taxon>
        <taxon>Bacillota</taxon>
        <taxon>Bacilli</taxon>
        <taxon>Lactobacillales</taxon>
        <taxon>Lactobacillaceae</taxon>
        <taxon>Lactobacillus</taxon>
    </lineage>
</organism>
<feature type="domain" description="ABC transporter" evidence="3">
    <location>
        <begin position="1"/>
        <end position="204"/>
    </location>
</feature>
<dbReference type="EMBL" id="CP048268">
    <property type="protein sequence ID" value="QYN52026.1"/>
    <property type="molecule type" value="Genomic_DNA"/>
</dbReference>
<dbReference type="PROSITE" id="PS00211">
    <property type="entry name" value="ABC_TRANSPORTER_1"/>
    <property type="match status" value="1"/>
</dbReference>
<keyword evidence="2 4" id="KW-0067">ATP-binding</keyword>
<dbReference type="GO" id="GO:0005524">
    <property type="term" value="F:ATP binding"/>
    <property type="evidence" value="ECO:0007669"/>
    <property type="project" value="UniProtKB-KW"/>
</dbReference>
<dbReference type="Pfam" id="PF00005">
    <property type="entry name" value="ABC_tran"/>
    <property type="match status" value="1"/>
</dbReference>
<dbReference type="RefSeq" id="WP_220220530.1">
    <property type="nucleotide sequence ID" value="NZ_CP048268.1"/>
</dbReference>